<proteinExistence type="predicted"/>
<dbReference type="AlphaFoldDB" id="A0A6M2E4W5"/>
<dbReference type="EMBL" id="GIDH01000478">
    <property type="protein sequence ID" value="NOV52421.1"/>
    <property type="molecule type" value="Transcribed_RNA"/>
</dbReference>
<protein>
    <submittedName>
        <fullName evidence="1">Putative secreted protein</fullName>
    </submittedName>
</protein>
<organism evidence="1">
    <name type="scientific">Amblyomma tuberculatum</name>
    <dbReference type="NCBI Taxonomy" id="48802"/>
    <lineage>
        <taxon>Eukaryota</taxon>
        <taxon>Metazoa</taxon>
        <taxon>Ecdysozoa</taxon>
        <taxon>Arthropoda</taxon>
        <taxon>Chelicerata</taxon>
        <taxon>Arachnida</taxon>
        <taxon>Acari</taxon>
        <taxon>Parasitiformes</taxon>
        <taxon>Ixodida</taxon>
        <taxon>Ixodoidea</taxon>
        <taxon>Ixodidae</taxon>
        <taxon>Amblyomminae</taxon>
        <taxon>Amblyomma</taxon>
    </lineage>
</organism>
<sequence>MDASFLLSTFAACSQSLAMSAASIVSISYYYCLFNVGVVQRVLNLFPLVGMTAGSSPHDRCTTTFQNRQYHRLREPMLLDETTHSEATASLLKFFAACTLATRLLYQGLL</sequence>
<accession>A0A6M2E4W5</accession>
<reference evidence="1" key="1">
    <citation type="submission" date="2019-12" db="EMBL/GenBank/DDBJ databases">
        <title>The sialotranscriptome of the gopher-tortoise tick, Amblyomma tuberculatum.</title>
        <authorList>
            <person name="Karim S."/>
            <person name="Andersen J."/>
            <person name="Kumar D."/>
            <person name="Adamson S."/>
            <person name="Ennen J."/>
            <person name="Qualis C.P."/>
            <person name="Ribeiro J.M.C."/>
        </authorList>
    </citation>
    <scope>NUCLEOTIDE SEQUENCE</scope>
    <source>
        <strain evidence="1">Removed</strain>
        <tissue evidence="1">Salivary glands</tissue>
    </source>
</reference>
<evidence type="ECO:0000313" key="1">
    <source>
        <dbReference type="EMBL" id="NOV52421.1"/>
    </source>
</evidence>
<name>A0A6M2E4W5_9ACAR</name>